<organism evidence="1">
    <name type="scientific">Arundo donax</name>
    <name type="common">Giant reed</name>
    <name type="synonym">Donax arundinaceus</name>
    <dbReference type="NCBI Taxonomy" id="35708"/>
    <lineage>
        <taxon>Eukaryota</taxon>
        <taxon>Viridiplantae</taxon>
        <taxon>Streptophyta</taxon>
        <taxon>Embryophyta</taxon>
        <taxon>Tracheophyta</taxon>
        <taxon>Spermatophyta</taxon>
        <taxon>Magnoliopsida</taxon>
        <taxon>Liliopsida</taxon>
        <taxon>Poales</taxon>
        <taxon>Poaceae</taxon>
        <taxon>PACMAD clade</taxon>
        <taxon>Arundinoideae</taxon>
        <taxon>Arundineae</taxon>
        <taxon>Arundo</taxon>
    </lineage>
</organism>
<dbReference type="AlphaFoldDB" id="A0A0A9F100"/>
<proteinExistence type="predicted"/>
<reference evidence="1" key="1">
    <citation type="submission" date="2014-09" db="EMBL/GenBank/DDBJ databases">
        <authorList>
            <person name="Magalhaes I.L.F."/>
            <person name="Oliveira U."/>
            <person name="Santos F.R."/>
            <person name="Vidigal T.H.D.A."/>
            <person name="Brescovit A.D."/>
            <person name="Santos A.J."/>
        </authorList>
    </citation>
    <scope>NUCLEOTIDE SEQUENCE</scope>
    <source>
        <tissue evidence="1">Shoot tissue taken approximately 20 cm above the soil surface</tissue>
    </source>
</reference>
<name>A0A0A9F100_ARUDO</name>
<protein>
    <submittedName>
        <fullName evidence="1">Uncharacterized protein</fullName>
    </submittedName>
</protein>
<dbReference type="EMBL" id="GBRH01191221">
    <property type="protein sequence ID" value="JAE06675.1"/>
    <property type="molecule type" value="Transcribed_RNA"/>
</dbReference>
<sequence length="22" mass="2661">MCDWTKFWPLYRVPCTLTSISI</sequence>
<accession>A0A0A9F100</accession>
<reference evidence="1" key="2">
    <citation type="journal article" date="2015" name="Data Brief">
        <title>Shoot transcriptome of the giant reed, Arundo donax.</title>
        <authorList>
            <person name="Barrero R.A."/>
            <person name="Guerrero F.D."/>
            <person name="Moolhuijzen P."/>
            <person name="Goolsby J.A."/>
            <person name="Tidwell J."/>
            <person name="Bellgard S.E."/>
            <person name="Bellgard M.I."/>
        </authorList>
    </citation>
    <scope>NUCLEOTIDE SEQUENCE</scope>
    <source>
        <tissue evidence="1">Shoot tissue taken approximately 20 cm above the soil surface</tissue>
    </source>
</reference>
<evidence type="ECO:0000313" key="1">
    <source>
        <dbReference type="EMBL" id="JAE06675.1"/>
    </source>
</evidence>